<organism evidence="1 2">
    <name type="scientific">Aspergillus granulosus</name>
    <dbReference type="NCBI Taxonomy" id="176169"/>
    <lineage>
        <taxon>Eukaryota</taxon>
        <taxon>Fungi</taxon>
        <taxon>Dikarya</taxon>
        <taxon>Ascomycota</taxon>
        <taxon>Pezizomycotina</taxon>
        <taxon>Eurotiomycetes</taxon>
        <taxon>Eurotiomycetidae</taxon>
        <taxon>Eurotiales</taxon>
        <taxon>Aspergillaceae</taxon>
        <taxon>Aspergillus</taxon>
        <taxon>Aspergillus subgen. Nidulantes</taxon>
    </lineage>
</organism>
<protein>
    <submittedName>
        <fullName evidence="1">Purine and uridine phosphorylase</fullName>
    </submittedName>
</protein>
<proteinExistence type="predicted"/>
<keyword evidence="2" id="KW-1185">Reference proteome</keyword>
<dbReference type="InterPro" id="IPR053137">
    <property type="entry name" value="NLR-like"/>
</dbReference>
<dbReference type="PANTHER" id="PTHR46082">
    <property type="entry name" value="ATP/GTP-BINDING PROTEIN-RELATED"/>
    <property type="match status" value="1"/>
</dbReference>
<dbReference type="PANTHER" id="PTHR46082:SF11">
    <property type="entry name" value="AAA+ ATPASE DOMAIN-CONTAINING PROTEIN-RELATED"/>
    <property type="match status" value="1"/>
</dbReference>
<name>A0ABR4GSQ8_9EURO</name>
<evidence type="ECO:0000313" key="2">
    <source>
        <dbReference type="Proteomes" id="UP001610334"/>
    </source>
</evidence>
<dbReference type="Gene3D" id="3.40.50.1580">
    <property type="entry name" value="Nucleoside phosphorylase domain"/>
    <property type="match status" value="1"/>
</dbReference>
<dbReference type="Proteomes" id="UP001610334">
    <property type="component" value="Unassembled WGS sequence"/>
</dbReference>
<sequence length="329" mass="35887">MSAEGRKKLKANDYTVGIICCLGIERTAMKFMLDEEHDRPPKLPGDKSVYIGGSIHGHNVVIASLPLGYTGTTPVGNVAHDMEHSFPSLKLRLLVGIGGGVPSDKVDIRLGDVVVSAPKDTYGGVVQYDYGRQKEGGFELKGCLCPPPSEWLHVLTDIMSTQGVRQAHCQNRITENISILTKIGGLEHYNRPKVVDVLFEASSHHVKEAKTCDGCDKRCIVPRSTRTNPDSPVVHCGLIASGNRVMEHGLERDRISKELGGVICFEMEAAGLMNEFRCIVIRGICDYADSHKQDIWQPYAAAVAAGFAKELLSYIEVPACMLTPPAYQA</sequence>
<dbReference type="EMBL" id="JBFXLT010000306">
    <property type="protein sequence ID" value="KAL2801584.1"/>
    <property type="molecule type" value="Genomic_DNA"/>
</dbReference>
<dbReference type="InterPro" id="IPR035994">
    <property type="entry name" value="Nucleoside_phosphorylase_sf"/>
</dbReference>
<reference evidence="1 2" key="1">
    <citation type="submission" date="2024-07" db="EMBL/GenBank/DDBJ databases">
        <title>Section-level genome sequencing and comparative genomics of Aspergillus sections Usti and Cavernicolus.</title>
        <authorList>
            <consortium name="Lawrence Berkeley National Laboratory"/>
            <person name="Nybo J.L."/>
            <person name="Vesth T.C."/>
            <person name="Theobald S."/>
            <person name="Frisvad J.C."/>
            <person name="Larsen T.O."/>
            <person name="Kjaerboelling I."/>
            <person name="Rothschild-Mancinelli K."/>
            <person name="Lyhne E.K."/>
            <person name="Kogle M.E."/>
            <person name="Barry K."/>
            <person name="Clum A."/>
            <person name="Na H."/>
            <person name="Ledsgaard L."/>
            <person name="Lin J."/>
            <person name="Lipzen A."/>
            <person name="Kuo A."/>
            <person name="Riley R."/>
            <person name="Mondo S."/>
            <person name="Labutti K."/>
            <person name="Haridas S."/>
            <person name="Pangalinan J."/>
            <person name="Salamov A.A."/>
            <person name="Simmons B.A."/>
            <person name="Magnuson J.K."/>
            <person name="Chen J."/>
            <person name="Drula E."/>
            <person name="Henrissat B."/>
            <person name="Wiebenga A."/>
            <person name="Lubbers R.J."/>
            <person name="Gomes A.C."/>
            <person name="Makela M.R."/>
            <person name="Stajich J."/>
            <person name="Grigoriev I.V."/>
            <person name="Mortensen U.H."/>
            <person name="De Vries R.P."/>
            <person name="Baker S.E."/>
            <person name="Andersen M.R."/>
        </authorList>
    </citation>
    <scope>NUCLEOTIDE SEQUENCE [LARGE SCALE GENOMIC DNA]</scope>
    <source>
        <strain evidence="1 2">CBS 588.65</strain>
    </source>
</reference>
<gene>
    <name evidence="1" type="ORF">BJX63DRAFT_188587</name>
</gene>
<accession>A0ABR4GSQ8</accession>
<dbReference type="SUPFAM" id="SSF53167">
    <property type="entry name" value="Purine and uridine phosphorylases"/>
    <property type="match status" value="1"/>
</dbReference>
<comment type="caution">
    <text evidence="1">The sequence shown here is derived from an EMBL/GenBank/DDBJ whole genome shotgun (WGS) entry which is preliminary data.</text>
</comment>
<evidence type="ECO:0000313" key="1">
    <source>
        <dbReference type="EMBL" id="KAL2801584.1"/>
    </source>
</evidence>